<dbReference type="InterPro" id="IPR016181">
    <property type="entry name" value="Acyl_CoA_acyltransferase"/>
</dbReference>
<sequence>MLAFCTHTWDWGDYIEQVWDDWLVNPAGQLLVATLDQQPAGIVHIQMLNEAESWLEGLRVNPDYQRQGLGQALNEAAMVESMRRGAITIRLAVDSRNTASIRLSERLHMRRVGEFSLYMAPPFASLPKSSSQQALQLATPEDLDVIIDYLNASNIFPLVGGVYYAQFKALPITGELLTQKIDAQQVYLLKRWERLDGLALTEIREENQEQRLSVGYLDGTAIEAISIIAYELRRHVTELELDRVRVYAPQTLLMHDAFDGVEYEANPAIFYTYERGLI</sequence>
<dbReference type="CDD" id="cd04301">
    <property type="entry name" value="NAT_SF"/>
    <property type="match status" value="1"/>
</dbReference>
<dbReference type="Gene3D" id="3.40.630.30">
    <property type="match status" value="1"/>
</dbReference>
<name>A0A402B6J3_9CHLR</name>
<dbReference type="PANTHER" id="PTHR43072:SF60">
    <property type="entry name" value="L-2,4-DIAMINOBUTYRIC ACID ACETYLTRANSFERASE"/>
    <property type="match status" value="1"/>
</dbReference>
<feature type="domain" description="N-acetyltransferase" evidence="1">
    <location>
        <begin position="1"/>
        <end position="133"/>
    </location>
</feature>
<evidence type="ECO:0000313" key="3">
    <source>
        <dbReference type="Proteomes" id="UP000287171"/>
    </source>
</evidence>
<reference evidence="3" key="1">
    <citation type="submission" date="2018-12" db="EMBL/GenBank/DDBJ databases">
        <title>Tengunoibacter tsumagoiensis gen. nov., sp. nov., Dictyobacter kobayashii sp. nov., D. alpinus sp. nov., and D. joshuensis sp. nov. and description of Dictyobacteraceae fam. nov. within the order Ktedonobacterales isolated from Tengu-no-mugimeshi.</title>
        <authorList>
            <person name="Wang C.M."/>
            <person name="Zheng Y."/>
            <person name="Sakai Y."/>
            <person name="Toyoda A."/>
            <person name="Minakuchi Y."/>
            <person name="Abe K."/>
            <person name="Yokota A."/>
            <person name="Yabe S."/>
        </authorList>
    </citation>
    <scope>NUCLEOTIDE SEQUENCE [LARGE SCALE GENOMIC DNA]</scope>
    <source>
        <strain evidence="3">Uno16</strain>
    </source>
</reference>
<dbReference type="SUPFAM" id="SSF55729">
    <property type="entry name" value="Acyl-CoA N-acyltransferases (Nat)"/>
    <property type="match status" value="1"/>
</dbReference>
<dbReference type="Proteomes" id="UP000287171">
    <property type="component" value="Unassembled WGS sequence"/>
</dbReference>
<keyword evidence="3" id="KW-1185">Reference proteome</keyword>
<protein>
    <recommendedName>
        <fullName evidence="1">N-acetyltransferase domain-containing protein</fullName>
    </recommendedName>
</protein>
<dbReference type="AlphaFoldDB" id="A0A402B6J3"/>
<evidence type="ECO:0000259" key="1">
    <source>
        <dbReference type="PROSITE" id="PS51186"/>
    </source>
</evidence>
<dbReference type="EMBL" id="BIFT01000001">
    <property type="protein sequence ID" value="GCE26959.1"/>
    <property type="molecule type" value="Genomic_DNA"/>
</dbReference>
<organism evidence="2 3">
    <name type="scientific">Dictyobacter alpinus</name>
    <dbReference type="NCBI Taxonomy" id="2014873"/>
    <lineage>
        <taxon>Bacteria</taxon>
        <taxon>Bacillati</taxon>
        <taxon>Chloroflexota</taxon>
        <taxon>Ktedonobacteria</taxon>
        <taxon>Ktedonobacterales</taxon>
        <taxon>Dictyobacteraceae</taxon>
        <taxon>Dictyobacter</taxon>
    </lineage>
</organism>
<dbReference type="PROSITE" id="PS51186">
    <property type="entry name" value="GNAT"/>
    <property type="match status" value="1"/>
</dbReference>
<dbReference type="InterPro" id="IPR000182">
    <property type="entry name" value="GNAT_dom"/>
</dbReference>
<comment type="caution">
    <text evidence="2">The sequence shown here is derived from an EMBL/GenBank/DDBJ whole genome shotgun (WGS) entry which is preliminary data.</text>
</comment>
<dbReference type="PANTHER" id="PTHR43072">
    <property type="entry name" value="N-ACETYLTRANSFERASE"/>
    <property type="match status" value="1"/>
</dbReference>
<gene>
    <name evidence="2" type="ORF">KDA_24430</name>
</gene>
<evidence type="ECO:0000313" key="2">
    <source>
        <dbReference type="EMBL" id="GCE26959.1"/>
    </source>
</evidence>
<dbReference type="GO" id="GO:0016747">
    <property type="term" value="F:acyltransferase activity, transferring groups other than amino-acyl groups"/>
    <property type="evidence" value="ECO:0007669"/>
    <property type="project" value="InterPro"/>
</dbReference>
<dbReference type="Pfam" id="PF00583">
    <property type="entry name" value="Acetyltransf_1"/>
    <property type="match status" value="1"/>
</dbReference>
<proteinExistence type="predicted"/>
<accession>A0A402B6J3</accession>